<keyword evidence="21" id="KW-1185">Reference proteome</keyword>
<evidence type="ECO:0000256" key="19">
    <source>
        <dbReference type="HAMAP-Rule" id="MF_00719"/>
    </source>
</evidence>
<gene>
    <name evidence="19" type="primary">cobS</name>
    <name evidence="20" type="ORF">HMPREF3180_01627</name>
</gene>
<dbReference type="GO" id="GO:0009236">
    <property type="term" value="P:cobalamin biosynthetic process"/>
    <property type="evidence" value="ECO:0007669"/>
    <property type="project" value="UniProtKB-UniRule"/>
</dbReference>
<dbReference type="EMBL" id="LSDD01000115">
    <property type="protein sequence ID" value="KXB63125.1"/>
    <property type="molecule type" value="Genomic_DNA"/>
</dbReference>
<evidence type="ECO:0000256" key="8">
    <source>
        <dbReference type="ARBA" id="ARBA00022573"/>
    </source>
</evidence>
<dbReference type="NCBIfam" id="TIGR00317">
    <property type="entry name" value="cobS"/>
    <property type="match status" value="1"/>
</dbReference>
<keyword evidence="10 19" id="KW-0812">Transmembrane</keyword>
<organism evidence="20 21">
    <name type="scientific">Leptotrichia wadei</name>
    <dbReference type="NCBI Taxonomy" id="157687"/>
    <lineage>
        <taxon>Bacteria</taxon>
        <taxon>Fusobacteriati</taxon>
        <taxon>Fusobacteriota</taxon>
        <taxon>Fusobacteriia</taxon>
        <taxon>Fusobacteriales</taxon>
        <taxon>Leptotrichiaceae</taxon>
        <taxon>Leptotrichia</taxon>
    </lineage>
</organism>
<feature type="transmembrane region" description="Helical" evidence="19">
    <location>
        <begin position="221"/>
        <end position="238"/>
    </location>
</feature>
<protein>
    <recommendedName>
        <fullName evidence="6 19">Adenosylcobinamide-GDP ribazoletransferase</fullName>
        <ecNumber evidence="5 19">2.7.8.26</ecNumber>
    </recommendedName>
    <alternativeName>
        <fullName evidence="16 19">Cobalamin synthase</fullName>
    </alternativeName>
    <alternativeName>
        <fullName evidence="15 19">Cobalamin-5'-phosphate synthase</fullName>
    </alternativeName>
</protein>
<evidence type="ECO:0000256" key="5">
    <source>
        <dbReference type="ARBA" id="ARBA00013200"/>
    </source>
</evidence>
<dbReference type="GO" id="GO:0051073">
    <property type="term" value="F:adenosylcobinamide-GDP ribazoletransferase activity"/>
    <property type="evidence" value="ECO:0007669"/>
    <property type="project" value="UniProtKB-UniRule"/>
</dbReference>
<evidence type="ECO:0000256" key="16">
    <source>
        <dbReference type="ARBA" id="ARBA00032853"/>
    </source>
</evidence>
<feature type="transmembrane region" description="Helical" evidence="19">
    <location>
        <begin position="54"/>
        <end position="74"/>
    </location>
</feature>
<keyword evidence="7 19" id="KW-1003">Cell membrane</keyword>
<proteinExistence type="inferred from homology"/>
<dbReference type="PANTHER" id="PTHR34148:SF1">
    <property type="entry name" value="ADENOSYLCOBINAMIDE-GDP RIBAZOLETRANSFERASE"/>
    <property type="match status" value="1"/>
</dbReference>
<evidence type="ECO:0000256" key="18">
    <source>
        <dbReference type="ARBA" id="ARBA00049504"/>
    </source>
</evidence>
<dbReference type="EC" id="2.7.8.26" evidence="5 19"/>
<comment type="catalytic activity">
    <reaction evidence="17 19">
        <text>alpha-ribazole + adenosylcob(III)inamide-GDP = adenosylcob(III)alamin + GMP + H(+)</text>
        <dbReference type="Rhea" id="RHEA:16049"/>
        <dbReference type="ChEBI" id="CHEBI:10329"/>
        <dbReference type="ChEBI" id="CHEBI:15378"/>
        <dbReference type="ChEBI" id="CHEBI:18408"/>
        <dbReference type="ChEBI" id="CHEBI:58115"/>
        <dbReference type="ChEBI" id="CHEBI:60487"/>
        <dbReference type="EC" id="2.7.8.26"/>
    </reaction>
</comment>
<evidence type="ECO:0000256" key="4">
    <source>
        <dbReference type="ARBA" id="ARBA00010561"/>
    </source>
</evidence>
<evidence type="ECO:0000256" key="14">
    <source>
        <dbReference type="ARBA" id="ARBA00025228"/>
    </source>
</evidence>
<evidence type="ECO:0000256" key="7">
    <source>
        <dbReference type="ARBA" id="ARBA00022475"/>
    </source>
</evidence>
<sequence>MLSYQIHLNKNGDPMKYIKNFFEQFIILIQFMTRIPIPLKTSYSEKKLGKSIKFFPLVGLIIGLILYFTNFLIITYLKNIFYNKTIIAIFLIILEILIVGIIHIDGLADTFDGLFSYAKKEKMLEIMKDSRIGTNGTVILILYFITKTTLTSEIIMINPKYLIICPIIARLSTPINAGLSNYARKSGMSNSIISENGIFEAIFSLALSTILVFYIISIKGIITIFIAFIFIIIFMLNVRKKIDGITGDTMGACLELTSILVLFLGIVFR</sequence>
<evidence type="ECO:0000256" key="13">
    <source>
        <dbReference type="ARBA" id="ARBA00023136"/>
    </source>
</evidence>
<name>A0A134A610_9FUSO</name>
<dbReference type="AlphaFoldDB" id="A0A134A610"/>
<evidence type="ECO:0000256" key="10">
    <source>
        <dbReference type="ARBA" id="ARBA00022692"/>
    </source>
</evidence>
<dbReference type="PANTHER" id="PTHR34148">
    <property type="entry name" value="ADENOSYLCOBINAMIDE-GDP RIBAZOLETRANSFERASE"/>
    <property type="match status" value="1"/>
</dbReference>
<feature type="transmembrane region" description="Helical" evidence="19">
    <location>
        <begin position="21"/>
        <end position="39"/>
    </location>
</feature>
<comment type="similarity">
    <text evidence="4 19">Belongs to the CobS family.</text>
</comment>
<comment type="pathway">
    <text evidence="3 19">Cofactor biosynthesis; adenosylcobalamin biosynthesis; adenosylcobalamin from cob(II)yrinate a,c-diamide: step 7/7.</text>
</comment>
<comment type="subcellular location">
    <subcellularLocation>
        <location evidence="2 19">Cell membrane</location>
        <topology evidence="2 19">Multi-pass membrane protein</topology>
    </subcellularLocation>
</comment>
<evidence type="ECO:0000256" key="2">
    <source>
        <dbReference type="ARBA" id="ARBA00004651"/>
    </source>
</evidence>
<feature type="transmembrane region" description="Helical" evidence="19">
    <location>
        <begin position="86"/>
        <end position="104"/>
    </location>
</feature>
<evidence type="ECO:0000313" key="21">
    <source>
        <dbReference type="Proteomes" id="UP000070483"/>
    </source>
</evidence>
<keyword evidence="12 19" id="KW-1133">Transmembrane helix</keyword>
<dbReference type="PATRIC" id="fig|157687.3.peg.1617"/>
<evidence type="ECO:0000256" key="11">
    <source>
        <dbReference type="ARBA" id="ARBA00022842"/>
    </source>
</evidence>
<dbReference type="HAMAP" id="MF_00719">
    <property type="entry name" value="CobS"/>
    <property type="match status" value="1"/>
</dbReference>
<feature type="transmembrane region" description="Helical" evidence="19">
    <location>
        <begin position="250"/>
        <end position="268"/>
    </location>
</feature>
<comment type="function">
    <text evidence="14 19">Joins adenosylcobinamide-GDP and alpha-ribazole to generate adenosylcobalamin (Ado-cobalamin). Also synthesizes adenosylcobalamin 5'-phosphate from adenosylcobinamide-GDP and alpha-ribazole 5'-phosphate.</text>
</comment>
<reference evidence="21" key="1">
    <citation type="submission" date="2016-01" db="EMBL/GenBank/DDBJ databases">
        <authorList>
            <person name="Mitreva M."/>
            <person name="Pepin K.H."/>
            <person name="Mihindukulasuriya K.A."/>
            <person name="Fulton R."/>
            <person name="Fronick C."/>
            <person name="O'Laughlin M."/>
            <person name="Miner T."/>
            <person name="Herter B."/>
            <person name="Rosa B.A."/>
            <person name="Cordes M."/>
            <person name="Tomlinson C."/>
            <person name="Wollam A."/>
            <person name="Palsikar V.B."/>
            <person name="Mardis E.R."/>
            <person name="Wilson R.K."/>
        </authorList>
    </citation>
    <scope>NUCLEOTIDE SEQUENCE [LARGE SCALE GENOMIC DNA]</scope>
    <source>
        <strain evidence="21">KA00185</strain>
    </source>
</reference>
<keyword evidence="8 19" id="KW-0169">Cobalamin biosynthesis</keyword>
<comment type="caution">
    <text evidence="20">The sequence shown here is derived from an EMBL/GenBank/DDBJ whole genome shotgun (WGS) entry which is preliminary data.</text>
</comment>
<dbReference type="GO" id="GO:0008818">
    <property type="term" value="F:cobalamin 5'-phosphate synthase activity"/>
    <property type="evidence" value="ECO:0007669"/>
    <property type="project" value="UniProtKB-UniRule"/>
</dbReference>
<dbReference type="Pfam" id="PF02654">
    <property type="entry name" value="CobS"/>
    <property type="match status" value="1"/>
</dbReference>
<evidence type="ECO:0000256" key="12">
    <source>
        <dbReference type="ARBA" id="ARBA00022989"/>
    </source>
</evidence>
<evidence type="ECO:0000256" key="15">
    <source>
        <dbReference type="ARBA" id="ARBA00032605"/>
    </source>
</evidence>
<comment type="cofactor">
    <cofactor evidence="1 19">
        <name>Mg(2+)</name>
        <dbReference type="ChEBI" id="CHEBI:18420"/>
    </cofactor>
</comment>
<dbReference type="GO" id="GO:0005886">
    <property type="term" value="C:plasma membrane"/>
    <property type="evidence" value="ECO:0007669"/>
    <property type="project" value="UniProtKB-SubCell"/>
</dbReference>
<feature type="transmembrane region" description="Helical" evidence="19">
    <location>
        <begin position="132"/>
        <end position="150"/>
    </location>
</feature>
<evidence type="ECO:0000256" key="1">
    <source>
        <dbReference type="ARBA" id="ARBA00001946"/>
    </source>
</evidence>
<evidence type="ECO:0000256" key="9">
    <source>
        <dbReference type="ARBA" id="ARBA00022679"/>
    </source>
</evidence>
<accession>A0A134A610</accession>
<evidence type="ECO:0000256" key="6">
    <source>
        <dbReference type="ARBA" id="ARBA00015850"/>
    </source>
</evidence>
<dbReference type="UniPathway" id="UPA00148">
    <property type="reaction ID" value="UER00238"/>
</dbReference>
<dbReference type="Proteomes" id="UP000070483">
    <property type="component" value="Unassembled WGS sequence"/>
</dbReference>
<dbReference type="InterPro" id="IPR003805">
    <property type="entry name" value="CobS"/>
</dbReference>
<evidence type="ECO:0000313" key="20">
    <source>
        <dbReference type="EMBL" id="KXB63125.1"/>
    </source>
</evidence>
<keyword evidence="9 19" id="KW-0808">Transferase</keyword>
<evidence type="ECO:0000256" key="17">
    <source>
        <dbReference type="ARBA" id="ARBA00048623"/>
    </source>
</evidence>
<feature type="transmembrane region" description="Helical" evidence="19">
    <location>
        <begin position="197"/>
        <end position="215"/>
    </location>
</feature>
<comment type="catalytic activity">
    <reaction evidence="18 19">
        <text>alpha-ribazole 5'-phosphate + adenosylcob(III)inamide-GDP = adenosylcob(III)alamin 5'-phosphate + GMP + H(+)</text>
        <dbReference type="Rhea" id="RHEA:23560"/>
        <dbReference type="ChEBI" id="CHEBI:15378"/>
        <dbReference type="ChEBI" id="CHEBI:57918"/>
        <dbReference type="ChEBI" id="CHEBI:58115"/>
        <dbReference type="ChEBI" id="CHEBI:60487"/>
        <dbReference type="ChEBI" id="CHEBI:60493"/>
        <dbReference type="EC" id="2.7.8.26"/>
    </reaction>
</comment>
<keyword evidence="11 19" id="KW-0460">Magnesium</keyword>
<keyword evidence="13 19" id="KW-0472">Membrane</keyword>
<dbReference type="STRING" id="157687.HMPREF3180_01627"/>
<evidence type="ECO:0000256" key="3">
    <source>
        <dbReference type="ARBA" id="ARBA00004663"/>
    </source>
</evidence>